<keyword evidence="1" id="KW-0472">Membrane</keyword>
<organism evidence="2 3">
    <name type="scientific">Iphiclides podalirius</name>
    <name type="common">scarce swallowtail</name>
    <dbReference type="NCBI Taxonomy" id="110791"/>
    <lineage>
        <taxon>Eukaryota</taxon>
        <taxon>Metazoa</taxon>
        <taxon>Ecdysozoa</taxon>
        <taxon>Arthropoda</taxon>
        <taxon>Hexapoda</taxon>
        <taxon>Insecta</taxon>
        <taxon>Pterygota</taxon>
        <taxon>Neoptera</taxon>
        <taxon>Endopterygota</taxon>
        <taxon>Lepidoptera</taxon>
        <taxon>Glossata</taxon>
        <taxon>Ditrysia</taxon>
        <taxon>Papilionoidea</taxon>
        <taxon>Papilionidae</taxon>
        <taxon>Papilioninae</taxon>
        <taxon>Iphiclides</taxon>
    </lineage>
</organism>
<accession>A0ABN8IPC3</accession>
<dbReference type="EMBL" id="OW152840">
    <property type="protein sequence ID" value="CAH2061924.1"/>
    <property type="molecule type" value="Genomic_DNA"/>
</dbReference>
<evidence type="ECO:0000256" key="1">
    <source>
        <dbReference type="SAM" id="Phobius"/>
    </source>
</evidence>
<name>A0ABN8IPC3_9NEOP</name>
<feature type="non-terminal residue" evidence="2">
    <location>
        <position position="116"/>
    </location>
</feature>
<reference evidence="2" key="1">
    <citation type="submission" date="2022-03" db="EMBL/GenBank/DDBJ databases">
        <authorList>
            <person name="Martin H S."/>
        </authorList>
    </citation>
    <scope>NUCLEOTIDE SEQUENCE</scope>
</reference>
<proteinExistence type="predicted"/>
<protein>
    <submittedName>
        <fullName evidence="2">Uncharacterized protein</fullName>
    </submittedName>
</protein>
<evidence type="ECO:0000313" key="3">
    <source>
        <dbReference type="Proteomes" id="UP000837857"/>
    </source>
</evidence>
<keyword evidence="3" id="KW-1185">Reference proteome</keyword>
<gene>
    <name evidence="2" type="ORF">IPOD504_LOCUS11564</name>
</gene>
<keyword evidence="1" id="KW-0812">Transmembrane</keyword>
<evidence type="ECO:0000313" key="2">
    <source>
        <dbReference type="EMBL" id="CAH2061924.1"/>
    </source>
</evidence>
<dbReference type="Proteomes" id="UP000837857">
    <property type="component" value="Chromosome 28"/>
</dbReference>
<feature type="transmembrane region" description="Helical" evidence="1">
    <location>
        <begin position="92"/>
        <end position="115"/>
    </location>
</feature>
<sequence>MLLLAIKEARVNFVTERERVTKGKGDGSGGLKRNIGGGSFKKLDSFFTKKPRLQIAHSRNLPTTTTDNNSCNAEASASTAILPTLTLDEEKIALLLSTIFSLYYMHRILILISFVR</sequence>
<keyword evidence="1" id="KW-1133">Transmembrane helix</keyword>